<proteinExistence type="predicted"/>
<feature type="transmembrane region" description="Helical" evidence="1">
    <location>
        <begin position="47"/>
        <end position="67"/>
    </location>
</feature>
<evidence type="ECO:0000256" key="1">
    <source>
        <dbReference type="SAM" id="Phobius"/>
    </source>
</evidence>
<protein>
    <submittedName>
        <fullName evidence="2">Uncharacterized protein</fullName>
    </submittedName>
</protein>
<sequence>MLRKLREGATTLVSWEKSPKKEVKHRLQIVLMGYKRLQKSDMDYRSLLIPLTKVIVIYFVTSVSTFSDYKIGSIRFVRLQKLVGCALGLQKFVVFAFDITKLCSLRFLRLQKFVVSAFLITKAGSVRFFHYKSL</sequence>
<dbReference type="Proteomes" id="UP000054477">
    <property type="component" value="Unassembled WGS sequence"/>
</dbReference>
<reference evidence="3" key="2">
    <citation type="submission" date="2015-01" db="EMBL/GenBank/DDBJ databases">
        <title>Evolutionary Origins and Diversification of the Mycorrhizal Mutualists.</title>
        <authorList>
            <consortium name="DOE Joint Genome Institute"/>
            <consortium name="Mycorrhizal Genomics Consortium"/>
            <person name="Kohler A."/>
            <person name="Kuo A."/>
            <person name="Nagy L.G."/>
            <person name="Floudas D."/>
            <person name="Copeland A."/>
            <person name="Barry K.W."/>
            <person name="Cichocki N."/>
            <person name="Veneault-Fourrey C."/>
            <person name="LaButti K."/>
            <person name="Lindquist E.A."/>
            <person name="Lipzen A."/>
            <person name="Lundell T."/>
            <person name="Morin E."/>
            <person name="Murat C."/>
            <person name="Riley R."/>
            <person name="Ohm R."/>
            <person name="Sun H."/>
            <person name="Tunlid A."/>
            <person name="Henrissat B."/>
            <person name="Grigoriev I.V."/>
            <person name="Hibbett D.S."/>
            <person name="Martin F."/>
        </authorList>
    </citation>
    <scope>NUCLEOTIDE SEQUENCE [LARGE SCALE GENOMIC DNA]</scope>
    <source>
        <strain evidence="3">LaAM-08-1</strain>
    </source>
</reference>
<keyword evidence="3" id="KW-1185">Reference proteome</keyword>
<keyword evidence="1" id="KW-0812">Transmembrane</keyword>
<accession>A0A0C9WJL9</accession>
<keyword evidence="1" id="KW-0472">Membrane</keyword>
<dbReference type="AlphaFoldDB" id="A0A0C9WJL9"/>
<reference evidence="2 3" key="1">
    <citation type="submission" date="2014-04" db="EMBL/GenBank/DDBJ databases">
        <authorList>
            <consortium name="DOE Joint Genome Institute"/>
            <person name="Kuo A."/>
            <person name="Kohler A."/>
            <person name="Nagy L.G."/>
            <person name="Floudas D."/>
            <person name="Copeland A."/>
            <person name="Barry K.W."/>
            <person name="Cichocki N."/>
            <person name="Veneault-Fourrey C."/>
            <person name="LaButti K."/>
            <person name="Lindquist E.A."/>
            <person name="Lipzen A."/>
            <person name="Lundell T."/>
            <person name="Morin E."/>
            <person name="Murat C."/>
            <person name="Sun H."/>
            <person name="Tunlid A."/>
            <person name="Henrissat B."/>
            <person name="Grigoriev I.V."/>
            <person name="Hibbett D.S."/>
            <person name="Martin F."/>
            <person name="Nordberg H.P."/>
            <person name="Cantor M.N."/>
            <person name="Hua S.X."/>
        </authorList>
    </citation>
    <scope>NUCLEOTIDE SEQUENCE [LARGE SCALE GENOMIC DNA]</scope>
    <source>
        <strain evidence="2 3">LaAM-08-1</strain>
    </source>
</reference>
<keyword evidence="1" id="KW-1133">Transmembrane helix</keyword>
<evidence type="ECO:0000313" key="2">
    <source>
        <dbReference type="EMBL" id="KIJ94924.1"/>
    </source>
</evidence>
<dbReference type="EMBL" id="KN838774">
    <property type="protein sequence ID" value="KIJ94924.1"/>
    <property type="molecule type" value="Genomic_DNA"/>
</dbReference>
<organism evidence="2 3">
    <name type="scientific">Laccaria amethystina LaAM-08-1</name>
    <dbReference type="NCBI Taxonomy" id="1095629"/>
    <lineage>
        <taxon>Eukaryota</taxon>
        <taxon>Fungi</taxon>
        <taxon>Dikarya</taxon>
        <taxon>Basidiomycota</taxon>
        <taxon>Agaricomycotina</taxon>
        <taxon>Agaricomycetes</taxon>
        <taxon>Agaricomycetidae</taxon>
        <taxon>Agaricales</taxon>
        <taxon>Agaricineae</taxon>
        <taxon>Hydnangiaceae</taxon>
        <taxon>Laccaria</taxon>
    </lineage>
</organism>
<dbReference type="HOGENOM" id="CLU_145554_0_0_1"/>
<name>A0A0C9WJL9_9AGAR</name>
<evidence type="ECO:0000313" key="3">
    <source>
        <dbReference type="Proteomes" id="UP000054477"/>
    </source>
</evidence>
<gene>
    <name evidence="2" type="ORF">K443DRAFT_109634</name>
</gene>